<evidence type="ECO:0000256" key="1">
    <source>
        <dbReference type="SAM" id="MobiDB-lite"/>
    </source>
</evidence>
<proteinExistence type="predicted"/>
<name>A0A5R9JA12_9PROT</name>
<feature type="signal peptide" evidence="2">
    <location>
        <begin position="1"/>
        <end position="22"/>
    </location>
</feature>
<protein>
    <submittedName>
        <fullName evidence="3">Uncharacterized protein</fullName>
    </submittedName>
</protein>
<dbReference type="EMBL" id="VCDI01000001">
    <property type="protein sequence ID" value="TLU74440.1"/>
    <property type="molecule type" value="Genomic_DNA"/>
</dbReference>
<gene>
    <name evidence="3" type="ORF">FE263_04460</name>
</gene>
<dbReference type="Proteomes" id="UP000305654">
    <property type="component" value="Unassembled WGS sequence"/>
</dbReference>
<organism evidence="3 4">
    <name type="scientific">Lichenicoccus roseus</name>
    <dbReference type="NCBI Taxonomy" id="2683649"/>
    <lineage>
        <taxon>Bacteria</taxon>
        <taxon>Pseudomonadati</taxon>
        <taxon>Pseudomonadota</taxon>
        <taxon>Alphaproteobacteria</taxon>
        <taxon>Acetobacterales</taxon>
        <taxon>Acetobacteraceae</taxon>
        <taxon>Lichenicoccus</taxon>
    </lineage>
</organism>
<sequence length="108" mass="11760">MLRKTLLILATAGLLAAPDARAAAPGGADNGLPQVYSTTPSAMSDHYVQGRYNKDGIFVPPHYEPKAKPVFHGYFDHNKTTVKHGYFDAPKPVKPKTDQDDADQPGQR</sequence>
<feature type="chain" id="PRO_5024381977" evidence="2">
    <location>
        <begin position="23"/>
        <end position="108"/>
    </location>
</feature>
<feature type="region of interest" description="Disordered" evidence="1">
    <location>
        <begin position="85"/>
        <end position="108"/>
    </location>
</feature>
<evidence type="ECO:0000313" key="3">
    <source>
        <dbReference type="EMBL" id="TLU74440.1"/>
    </source>
</evidence>
<keyword evidence="2" id="KW-0732">Signal</keyword>
<keyword evidence="4" id="KW-1185">Reference proteome</keyword>
<accession>A0A5R9JA12</accession>
<evidence type="ECO:0000313" key="4">
    <source>
        <dbReference type="Proteomes" id="UP000305654"/>
    </source>
</evidence>
<comment type="caution">
    <text evidence="3">The sequence shown here is derived from an EMBL/GenBank/DDBJ whole genome shotgun (WGS) entry which is preliminary data.</text>
</comment>
<dbReference type="AlphaFoldDB" id="A0A5R9JA12"/>
<reference evidence="3 4" key="1">
    <citation type="submission" date="2019-05" db="EMBL/GenBank/DDBJ databases">
        <authorList>
            <person name="Pankratov T."/>
            <person name="Grouzdev D."/>
        </authorList>
    </citation>
    <scope>NUCLEOTIDE SEQUENCE [LARGE SCALE GENOMIC DNA]</scope>
    <source>
        <strain evidence="3 4">KEBCLARHB70R</strain>
    </source>
</reference>
<evidence type="ECO:0000256" key="2">
    <source>
        <dbReference type="SAM" id="SignalP"/>
    </source>
</evidence>